<protein>
    <submittedName>
        <fullName evidence="1">2-keto-4-pentenoate hydratase</fullName>
    </submittedName>
</protein>
<dbReference type="PANTHER" id="PTHR30143">
    <property type="entry name" value="ACID HYDRATASE"/>
    <property type="match status" value="1"/>
</dbReference>
<dbReference type="PANTHER" id="PTHR30143:SF0">
    <property type="entry name" value="2-KETO-4-PENTENOATE HYDRATASE"/>
    <property type="match status" value="1"/>
</dbReference>
<sequence length="241" mass="24491">MSPGGEAAEAAALLLEARRTGRPLERLPERLRPADIAGAYAIQAQVHAALGRSGAWKVSGGPPAAASPVAVLARAEAGEAPPPGAEGIEGEIALRLGADLVPDPAMTVEALASLIDAHAPAFELTRARVSHPDQTRPEKMADDFIAHAVVLGAPVAGPPAAGAFPRPVLLRDGVDAQAPYAPIDPLASLLAFARVGGDPFGGMKAGDWIITGSLTGLPPVRAGQVWRLEAEGLAPLEAVIA</sequence>
<reference evidence="1 2" key="1">
    <citation type="submission" date="2016-10" db="EMBL/GenBank/DDBJ databases">
        <authorList>
            <person name="de Groot N.N."/>
        </authorList>
    </citation>
    <scope>NUCLEOTIDE SEQUENCE [LARGE SCALE GENOMIC DNA]</scope>
    <source>
        <strain evidence="1 2">DSM 17890</strain>
    </source>
</reference>
<gene>
    <name evidence="1" type="ORF">SAMN05444336_11277</name>
</gene>
<dbReference type="InterPro" id="IPR050772">
    <property type="entry name" value="Hydratase-Decarb/MhpD_sf"/>
</dbReference>
<dbReference type="Gene3D" id="3.90.850.10">
    <property type="entry name" value="Fumarylacetoacetase-like, C-terminal domain"/>
    <property type="match status" value="1"/>
</dbReference>
<dbReference type="SUPFAM" id="SSF56529">
    <property type="entry name" value="FAH"/>
    <property type="match status" value="1"/>
</dbReference>
<name>A0A1H3FE83_9RHOB</name>
<dbReference type="InterPro" id="IPR036663">
    <property type="entry name" value="Fumarylacetoacetase_C_sf"/>
</dbReference>
<dbReference type="GO" id="GO:0005737">
    <property type="term" value="C:cytoplasm"/>
    <property type="evidence" value="ECO:0007669"/>
    <property type="project" value="TreeGrafter"/>
</dbReference>
<evidence type="ECO:0000313" key="2">
    <source>
        <dbReference type="Proteomes" id="UP000199118"/>
    </source>
</evidence>
<evidence type="ECO:0000313" key="1">
    <source>
        <dbReference type="EMBL" id="SDX89322.1"/>
    </source>
</evidence>
<proteinExistence type="predicted"/>
<dbReference type="EMBL" id="FNMZ01000012">
    <property type="protein sequence ID" value="SDX89322.1"/>
    <property type="molecule type" value="Genomic_DNA"/>
</dbReference>
<dbReference type="OrthoDB" id="9792137at2"/>
<keyword evidence="2" id="KW-1185">Reference proteome</keyword>
<dbReference type="Proteomes" id="UP000199118">
    <property type="component" value="Unassembled WGS sequence"/>
</dbReference>
<dbReference type="GO" id="GO:0008684">
    <property type="term" value="F:2-oxopent-4-enoate hydratase activity"/>
    <property type="evidence" value="ECO:0007669"/>
    <property type="project" value="TreeGrafter"/>
</dbReference>
<dbReference type="AlphaFoldDB" id="A0A1H3FE83"/>
<dbReference type="STRING" id="356660.SAMN05444336_11277"/>
<accession>A0A1H3FE83</accession>
<dbReference type="RefSeq" id="WP_092685226.1">
    <property type="nucleotide sequence ID" value="NZ_FNMZ01000012.1"/>
</dbReference>
<organism evidence="1 2">
    <name type="scientific">Albimonas donghaensis</name>
    <dbReference type="NCBI Taxonomy" id="356660"/>
    <lineage>
        <taxon>Bacteria</taxon>
        <taxon>Pseudomonadati</taxon>
        <taxon>Pseudomonadota</taxon>
        <taxon>Alphaproteobacteria</taxon>
        <taxon>Rhodobacterales</taxon>
        <taxon>Paracoccaceae</taxon>
        <taxon>Albimonas</taxon>
    </lineage>
</organism>